<dbReference type="InterPro" id="IPR020103">
    <property type="entry name" value="PsdUridine_synth_cat_dom_sf"/>
</dbReference>
<dbReference type="Gene3D" id="3.30.70.2510">
    <property type="match status" value="1"/>
</dbReference>
<proteinExistence type="inferred from homology"/>
<evidence type="ECO:0000256" key="5">
    <source>
        <dbReference type="SAM" id="MobiDB-lite"/>
    </source>
</evidence>
<evidence type="ECO:0000256" key="4">
    <source>
        <dbReference type="ARBA" id="ARBA00023235"/>
    </source>
</evidence>
<dbReference type="EMBL" id="NIVC01003094">
    <property type="protein sequence ID" value="PAA53398.1"/>
    <property type="molecule type" value="Genomic_DNA"/>
</dbReference>
<dbReference type="AlphaFoldDB" id="A0A267DVU2"/>
<evidence type="ECO:0000256" key="3">
    <source>
        <dbReference type="ARBA" id="ARBA00022694"/>
    </source>
</evidence>
<evidence type="ECO:0000313" key="8">
    <source>
        <dbReference type="EMBL" id="PAA53398.1"/>
    </source>
</evidence>
<dbReference type="OrthoDB" id="271937at2759"/>
<dbReference type="GO" id="GO:0003723">
    <property type="term" value="F:RNA binding"/>
    <property type="evidence" value="ECO:0007669"/>
    <property type="project" value="InterPro"/>
</dbReference>
<evidence type="ECO:0000256" key="1">
    <source>
        <dbReference type="ARBA" id="ARBA00009652"/>
    </source>
</evidence>
<dbReference type="Gene3D" id="3.30.70.3190">
    <property type="match status" value="1"/>
</dbReference>
<dbReference type="InterPro" id="IPR039894">
    <property type="entry name" value="Pus10-like"/>
</dbReference>
<evidence type="ECO:0000313" key="9">
    <source>
        <dbReference type="Proteomes" id="UP000215902"/>
    </source>
</evidence>
<dbReference type="EC" id="5.4.99.25" evidence="2"/>
<reference evidence="8 9" key="1">
    <citation type="submission" date="2017-06" db="EMBL/GenBank/DDBJ databases">
        <title>A platform for efficient transgenesis in Macrostomum lignano, a flatworm model organism for stem cell research.</title>
        <authorList>
            <person name="Berezikov E."/>
        </authorList>
    </citation>
    <scope>NUCLEOTIDE SEQUENCE [LARGE SCALE GENOMIC DNA]</scope>
    <source>
        <strain evidence="8">DV1</strain>
        <tissue evidence="8">Whole organism</tissue>
    </source>
</reference>
<accession>A0A267DVU2</accession>
<dbReference type="SUPFAM" id="SSF55120">
    <property type="entry name" value="Pseudouridine synthase"/>
    <property type="match status" value="1"/>
</dbReference>
<feature type="region of interest" description="Disordered" evidence="5">
    <location>
        <begin position="510"/>
        <end position="540"/>
    </location>
</feature>
<dbReference type="GO" id="GO:0160148">
    <property type="term" value="F:tRNA pseudouridine(55) synthase activity"/>
    <property type="evidence" value="ECO:0007669"/>
    <property type="project" value="UniProtKB-EC"/>
</dbReference>
<dbReference type="InterPro" id="IPR048741">
    <property type="entry name" value="Pus10-like_C"/>
</dbReference>
<dbReference type="FunFam" id="3.30.70.2510:FF:000001">
    <property type="entry name" value="tRNA pseudouridine synthase Pus10"/>
    <property type="match status" value="1"/>
</dbReference>
<protein>
    <recommendedName>
        <fullName evidence="2">tRNA pseudouridine(55) synthase</fullName>
        <ecNumber evidence="2">5.4.99.25</ecNumber>
    </recommendedName>
</protein>
<evidence type="ECO:0000259" key="7">
    <source>
        <dbReference type="Pfam" id="PF21238"/>
    </source>
</evidence>
<evidence type="ECO:0000256" key="2">
    <source>
        <dbReference type="ARBA" id="ARBA00012787"/>
    </source>
</evidence>
<dbReference type="Proteomes" id="UP000215902">
    <property type="component" value="Unassembled WGS sequence"/>
</dbReference>
<sequence>NIAAEGTAAELQSRQAPYLCWRCQLRICQPDFTQLMSDIAAASSKDSQLGGDSQEAKRVKLNGDSPACTSTEVCSACLGILATLDRLDSDVCDLIANAVAASGHSFTACRLLVSSPIVCLIRDHAWQLAKAEQHSVEKIKEAPISAKDLWKALARQAIERRLLSDGGQQTRGDVETIPLQLALEFRYADDASESDVCLRRLSSGGGGGGSTRHGAASALASVSAEAFKAALPCPPAPASGPVKLIVAEVSKELMFVGGRYRKLCRRLPQTPWILDGERRMDTSVEELISPAIVRLAKADSASFASAGREDVDVRMLGRGRPFLLRLLNPRVARLTAAETAALQAEINAADDRVQVSHLCQVNRAHCEALRAGESEKVKCYSALCRCTGGPPITAEDAGKLSGLAASGLVLEQSTPVRVLHRRTVAVRKRRILSLNLEPLPPDAADAGRLFRLRLRTEAGAYVKEFVHGDLGRTRPSLGELLGEGRQCDLLLLDVVDVELDWPHVGGDAAAESKADLKADPDADLKADPDADLKVDPVVDL</sequence>
<feature type="non-terminal residue" evidence="8">
    <location>
        <position position="1"/>
    </location>
</feature>
<dbReference type="Pfam" id="PF21237">
    <property type="entry name" value="Pus10_N_euk"/>
    <property type="match status" value="1"/>
</dbReference>
<dbReference type="STRING" id="282301.A0A267DVU2"/>
<keyword evidence="3" id="KW-0819">tRNA processing</keyword>
<dbReference type="PANTHER" id="PTHR21568:SF0">
    <property type="entry name" value="TRNA PSEUDOURIDINE SYNTHASE PUS10"/>
    <property type="match status" value="1"/>
</dbReference>
<comment type="similarity">
    <text evidence="1">Belongs to the pseudouridine synthase Pus10 family.</text>
</comment>
<dbReference type="InterPro" id="IPR048742">
    <property type="entry name" value="Pus10_N_euk"/>
</dbReference>
<evidence type="ECO:0000259" key="6">
    <source>
        <dbReference type="Pfam" id="PF21237"/>
    </source>
</evidence>
<feature type="domain" description="Pus10 N-terminal eukaryotes" evidence="6">
    <location>
        <begin position="74"/>
        <end position="238"/>
    </location>
</feature>
<feature type="domain" description="Pus10-like C-terminal" evidence="7">
    <location>
        <begin position="255"/>
        <end position="498"/>
    </location>
</feature>
<keyword evidence="4" id="KW-0413">Isomerase</keyword>
<dbReference type="GO" id="GO:0031119">
    <property type="term" value="P:tRNA pseudouridine synthesis"/>
    <property type="evidence" value="ECO:0007669"/>
    <property type="project" value="TreeGrafter"/>
</dbReference>
<dbReference type="PANTHER" id="PTHR21568">
    <property type="entry name" value="TRNA PSEUDOURIDINE SYNTHASE PUS10"/>
    <property type="match status" value="1"/>
</dbReference>
<keyword evidence="9" id="KW-1185">Reference proteome</keyword>
<gene>
    <name evidence="8" type="ORF">BOX15_Mlig033751g1</name>
</gene>
<dbReference type="Pfam" id="PF21238">
    <property type="entry name" value="Pus10_C"/>
    <property type="match status" value="1"/>
</dbReference>
<name>A0A267DVU2_9PLAT</name>
<comment type="caution">
    <text evidence="8">The sequence shown here is derived from an EMBL/GenBank/DDBJ whole genome shotgun (WGS) entry which is preliminary data.</text>
</comment>
<organism evidence="8 9">
    <name type="scientific">Macrostomum lignano</name>
    <dbReference type="NCBI Taxonomy" id="282301"/>
    <lineage>
        <taxon>Eukaryota</taxon>
        <taxon>Metazoa</taxon>
        <taxon>Spiralia</taxon>
        <taxon>Lophotrochozoa</taxon>
        <taxon>Platyhelminthes</taxon>
        <taxon>Rhabditophora</taxon>
        <taxon>Macrostomorpha</taxon>
        <taxon>Macrostomida</taxon>
        <taxon>Macrostomidae</taxon>
        <taxon>Macrostomum</taxon>
    </lineage>
</organism>